<keyword evidence="4" id="KW-0223">Dioxygenase</keyword>
<gene>
    <name evidence="4" type="ORF">G3576_04325</name>
</gene>
<keyword evidence="2" id="KW-0560">Oxidoreductase</keyword>
<evidence type="ECO:0000313" key="4">
    <source>
        <dbReference type="EMBL" id="NGM19229.1"/>
    </source>
</evidence>
<dbReference type="SUPFAM" id="SSF54427">
    <property type="entry name" value="NTF2-like"/>
    <property type="match status" value="1"/>
</dbReference>
<dbReference type="InterPro" id="IPR000391">
    <property type="entry name" value="Rng_hydr_dOase-bsu"/>
</dbReference>
<dbReference type="InterPro" id="IPR032710">
    <property type="entry name" value="NTF2-like_dom_sf"/>
</dbReference>
<comment type="caution">
    <text evidence="4">The sequence shown here is derived from an EMBL/GenBank/DDBJ whole genome shotgun (WGS) entry which is preliminary data.</text>
</comment>
<evidence type="ECO:0000313" key="5">
    <source>
        <dbReference type="Proteomes" id="UP000475385"/>
    </source>
</evidence>
<comment type="similarity">
    <text evidence="1">Belongs to the bacterial ring-hydroxylating dioxygenase beta subunit family.</text>
</comment>
<dbReference type="AlphaFoldDB" id="A0A6M1LGV5"/>
<evidence type="ECO:0000256" key="2">
    <source>
        <dbReference type="ARBA" id="ARBA00023002"/>
    </source>
</evidence>
<dbReference type="GO" id="GO:0051213">
    <property type="term" value="F:dioxygenase activity"/>
    <property type="evidence" value="ECO:0007669"/>
    <property type="project" value="UniProtKB-KW"/>
</dbReference>
<feature type="domain" description="SnoaL-like" evidence="3">
    <location>
        <begin position="5"/>
        <end position="140"/>
    </location>
</feature>
<reference evidence="4 5" key="2">
    <citation type="submission" date="2020-03" db="EMBL/GenBank/DDBJ databases">
        <title>Roseomonas stagni sp. nov., isolated from pond water in Japan.</title>
        <authorList>
            <person name="Furuhata K."/>
            <person name="Miyamoto H."/>
            <person name="Goto K."/>
        </authorList>
    </citation>
    <scope>NUCLEOTIDE SEQUENCE [LARGE SCALE GENOMIC DNA]</scope>
    <source>
        <strain evidence="4 5">PeD5</strain>
    </source>
</reference>
<evidence type="ECO:0000256" key="1">
    <source>
        <dbReference type="ARBA" id="ARBA00009570"/>
    </source>
</evidence>
<organism evidence="4 5">
    <name type="scientific">Falsiroseomonas algicola</name>
    <dbReference type="NCBI Taxonomy" id="2716930"/>
    <lineage>
        <taxon>Bacteria</taxon>
        <taxon>Pseudomonadati</taxon>
        <taxon>Pseudomonadota</taxon>
        <taxon>Alphaproteobacteria</taxon>
        <taxon>Acetobacterales</taxon>
        <taxon>Roseomonadaceae</taxon>
        <taxon>Falsiroseomonas</taxon>
    </lineage>
</organism>
<dbReference type="EMBL" id="JAAIKB010000001">
    <property type="protein sequence ID" value="NGM19229.1"/>
    <property type="molecule type" value="Genomic_DNA"/>
</dbReference>
<sequence>MSPALLLRIEMQDLLDRYIAAIDDDRLEDWIRFFTEDCLYEIIPRENEELGLPAPLIRCDNAAMLRDRVASLRHANIYEKPAYRHMVSALVVTASSDTEASFRANYVVVNTSQEGSSAIYQAGSYASTAVRTADGWRFKTKRVIYDTSRVQTLLAYPI</sequence>
<dbReference type="Pfam" id="PF13577">
    <property type="entry name" value="SnoaL_4"/>
    <property type="match status" value="1"/>
</dbReference>
<dbReference type="InterPro" id="IPR037401">
    <property type="entry name" value="SnoaL-like"/>
</dbReference>
<evidence type="ECO:0000259" key="3">
    <source>
        <dbReference type="Pfam" id="PF13577"/>
    </source>
</evidence>
<dbReference type="Proteomes" id="UP000475385">
    <property type="component" value="Unassembled WGS sequence"/>
</dbReference>
<keyword evidence="5" id="KW-1185">Reference proteome</keyword>
<dbReference type="CDD" id="cd00667">
    <property type="entry name" value="ring_hydroxylating_dioxygenases_beta"/>
    <property type="match status" value="1"/>
</dbReference>
<proteinExistence type="inferred from homology"/>
<protein>
    <submittedName>
        <fullName evidence="4">Aromatic-ring-hydroxylating dioxygenase subunit beta</fullName>
    </submittedName>
</protein>
<dbReference type="InterPro" id="IPR017640">
    <property type="entry name" value="Anthranilate_1-2-diOase_ssu"/>
</dbReference>
<accession>A0A6M1LGV5</accession>
<dbReference type="NCBIfam" id="NF041685">
    <property type="entry name" value="ant_diox_AndAd"/>
    <property type="match status" value="1"/>
</dbReference>
<dbReference type="RefSeq" id="WP_164693064.1">
    <property type="nucleotide sequence ID" value="NZ_JAAIKB010000001.1"/>
</dbReference>
<reference evidence="4 5" key="1">
    <citation type="submission" date="2020-02" db="EMBL/GenBank/DDBJ databases">
        <authorList>
            <person name="Kim H.M."/>
            <person name="Jeon C.O."/>
        </authorList>
    </citation>
    <scope>NUCLEOTIDE SEQUENCE [LARGE SCALE GENOMIC DNA]</scope>
    <source>
        <strain evidence="4 5">PeD5</strain>
    </source>
</reference>
<dbReference type="Gene3D" id="3.10.450.50">
    <property type="match status" value="1"/>
</dbReference>
<name>A0A6M1LGV5_9PROT</name>